<keyword evidence="3" id="KW-0498">Mitosis</keyword>
<evidence type="ECO:0000256" key="2">
    <source>
        <dbReference type="ARBA" id="ARBA00022737"/>
    </source>
</evidence>
<evidence type="ECO:0000259" key="5">
    <source>
        <dbReference type="Pfam" id="PF18122"/>
    </source>
</evidence>
<evidence type="ECO:0008006" key="9">
    <source>
        <dbReference type="Google" id="ProtNLM"/>
    </source>
</evidence>
<feature type="non-terminal residue" evidence="7">
    <location>
        <position position="1"/>
    </location>
</feature>
<name>A0ABN7PGM7_TIMPD</name>
<gene>
    <name evidence="7" type="ORF">TPAB3V08_LOCUS12779</name>
</gene>
<sequence>PYRYHLQAFRHLYVLAVQPRLLVPRDIDAGNLCYVHLNVVYLDTPHYKNHSARLRAPCLLPELNKLKQLMLRRGLILVSGISCKMLVIWTVKQRIGCLSYMEDPQGFRSLLAQTLTRDTAVSWSIPAESISSFSSDPALVNFTQYFLKGFGLDGSSSVEQRHLHLLTMLVYKCVTQDKLSILPVWVTLFKVGTSSLCYNHLAETKVLLK</sequence>
<dbReference type="PANTHER" id="PTHR12827">
    <property type="entry name" value="MEIOTIC CHECKPOINT REGULATOR TSG24 FAMILY MEMBER"/>
    <property type="match status" value="1"/>
</dbReference>
<keyword evidence="2" id="KW-0677">Repeat</keyword>
<dbReference type="Proteomes" id="UP001153148">
    <property type="component" value="Unassembled WGS sequence"/>
</dbReference>
<accession>A0ABN7PGM7</accession>
<dbReference type="InterPro" id="IPR041221">
    <property type="entry name" value="APC1_C"/>
</dbReference>
<evidence type="ECO:0000256" key="4">
    <source>
        <dbReference type="ARBA" id="ARBA00023306"/>
    </source>
</evidence>
<reference evidence="7" key="1">
    <citation type="submission" date="2021-03" db="EMBL/GenBank/DDBJ databases">
        <authorList>
            <person name="Tran Van P."/>
        </authorList>
    </citation>
    <scope>NUCLEOTIDE SEQUENCE</scope>
</reference>
<feature type="domain" description="Anaphase-promoting complex subunit 1 beta-sandwich" evidence="6">
    <location>
        <begin position="20"/>
        <end position="70"/>
    </location>
</feature>
<feature type="domain" description="Anaphase-promoting complex subunit 1 C-terminal" evidence="5">
    <location>
        <begin position="129"/>
        <end position="191"/>
    </location>
</feature>
<protein>
    <recommendedName>
        <fullName evidence="9">Maturase K</fullName>
    </recommendedName>
</protein>
<organism evidence="7 8">
    <name type="scientific">Timema podura</name>
    <name type="common">Walking stick</name>
    <dbReference type="NCBI Taxonomy" id="61482"/>
    <lineage>
        <taxon>Eukaryota</taxon>
        <taxon>Metazoa</taxon>
        <taxon>Ecdysozoa</taxon>
        <taxon>Arthropoda</taxon>
        <taxon>Hexapoda</taxon>
        <taxon>Insecta</taxon>
        <taxon>Pterygota</taxon>
        <taxon>Neoptera</taxon>
        <taxon>Polyneoptera</taxon>
        <taxon>Phasmatodea</taxon>
        <taxon>Timematodea</taxon>
        <taxon>Timematoidea</taxon>
        <taxon>Timematidae</taxon>
        <taxon>Timema</taxon>
    </lineage>
</organism>
<dbReference type="InterPro" id="IPR024990">
    <property type="entry name" value="Apc1"/>
</dbReference>
<dbReference type="InterPro" id="IPR048971">
    <property type="entry name" value="Apc1_3rd"/>
</dbReference>
<dbReference type="EMBL" id="CAJPIN010047322">
    <property type="protein sequence ID" value="CAG2065836.1"/>
    <property type="molecule type" value="Genomic_DNA"/>
</dbReference>
<evidence type="ECO:0000313" key="7">
    <source>
        <dbReference type="EMBL" id="CAG2065836.1"/>
    </source>
</evidence>
<evidence type="ECO:0000256" key="1">
    <source>
        <dbReference type="ARBA" id="ARBA00022618"/>
    </source>
</evidence>
<proteinExistence type="predicted"/>
<keyword evidence="4" id="KW-0131">Cell cycle</keyword>
<comment type="caution">
    <text evidence="7">The sequence shown here is derived from an EMBL/GenBank/DDBJ whole genome shotgun (WGS) entry which is preliminary data.</text>
</comment>
<dbReference type="Pfam" id="PF18122">
    <property type="entry name" value="APC1_C"/>
    <property type="match status" value="1"/>
</dbReference>
<dbReference type="Pfam" id="PF21282">
    <property type="entry name" value="APC1_3rd"/>
    <property type="match status" value="1"/>
</dbReference>
<evidence type="ECO:0000256" key="3">
    <source>
        <dbReference type="ARBA" id="ARBA00022776"/>
    </source>
</evidence>
<keyword evidence="8" id="KW-1185">Reference proteome</keyword>
<dbReference type="PANTHER" id="PTHR12827:SF3">
    <property type="entry name" value="ANAPHASE-PROMOTING COMPLEX SUBUNIT 1"/>
    <property type="match status" value="1"/>
</dbReference>
<keyword evidence="1" id="KW-0132">Cell division</keyword>
<evidence type="ECO:0000259" key="6">
    <source>
        <dbReference type="Pfam" id="PF21282"/>
    </source>
</evidence>
<evidence type="ECO:0000313" key="8">
    <source>
        <dbReference type="Proteomes" id="UP001153148"/>
    </source>
</evidence>